<accession>A0A4R6FEI0</accession>
<evidence type="ECO:0000256" key="1">
    <source>
        <dbReference type="SAM" id="MobiDB-lite"/>
    </source>
</evidence>
<reference evidence="2 3" key="1">
    <citation type="submission" date="2019-03" db="EMBL/GenBank/DDBJ databases">
        <title>Genomic Encyclopedia of Type Strains, Phase IV (KMG-IV): sequencing the most valuable type-strain genomes for metagenomic binning, comparative biology and taxonomic classification.</title>
        <authorList>
            <person name="Goeker M."/>
        </authorList>
    </citation>
    <scope>NUCLEOTIDE SEQUENCE [LARGE SCALE GENOMIC DNA]</scope>
    <source>
        <strain evidence="2 3">DSM 25059</strain>
    </source>
</reference>
<sequence>MAELGEVLGPDYVPGHGTKENRAGKLAEAGGKTVVNALIPFRGLVREVSGAAPAERRYNAALDAGLVRRGFLRGLAVARGCKLTTNPPIKG</sequence>
<name>A0A4R6FEI0_9SPHN</name>
<organism evidence="2 3">
    <name type="scientific">Stakelama pacifica</name>
    <dbReference type="NCBI Taxonomy" id="517720"/>
    <lineage>
        <taxon>Bacteria</taxon>
        <taxon>Pseudomonadati</taxon>
        <taxon>Pseudomonadota</taxon>
        <taxon>Alphaproteobacteria</taxon>
        <taxon>Sphingomonadales</taxon>
        <taxon>Sphingomonadaceae</taxon>
        <taxon>Stakelama</taxon>
    </lineage>
</organism>
<evidence type="ECO:0000313" key="3">
    <source>
        <dbReference type="Proteomes" id="UP000295493"/>
    </source>
</evidence>
<comment type="caution">
    <text evidence="2">The sequence shown here is derived from an EMBL/GenBank/DDBJ whole genome shotgun (WGS) entry which is preliminary data.</text>
</comment>
<proteinExistence type="predicted"/>
<dbReference type="EMBL" id="SNWD01000012">
    <property type="protein sequence ID" value="TDN79632.1"/>
    <property type="molecule type" value="Genomic_DNA"/>
</dbReference>
<dbReference type="AlphaFoldDB" id="A0A4R6FEI0"/>
<gene>
    <name evidence="2" type="ORF">EV664_112111</name>
</gene>
<protein>
    <submittedName>
        <fullName evidence="2">Uncharacterized protein</fullName>
    </submittedName>
</protein>
<feature type="region of interest" description="Disordered" evidence="1">
    <location>
        <begin position="1"/>
        <end position="20"/>
    </location>
</feature>
<evidence type="ECO:0000313" key="2">
    <source>
        <dbReference type="EMBL" id="TDN79632.1"/>
    </source>
</evidence>
<keyword evidence="3" id="KW-1185">Reference proteome</keyword>
<dbReference type="Proteomes" id="UP000295493">
    <property type="component" value="Unassembled WGS sequence"/>
</dbReference>